<name>A0A498JDU6_MALDO</name>
<dbReference type="GO" id="GO:0006952">
    <property type="term" value="P:defense response"/>
    <property type="evidence" value="ECO:0007669"/>
    <property type="project" value="UniProtKB-KW"/>
</dbReference>
<dbReference type="PANTHER" id="PTHR36766">
    <property type="entry name" value="PLANT BROAD-SPECTRUM MILDEW RESISTANCE PROTEIN RPW8"/>
    <property type="match status" value="1"/>
</dbReference>
<dbReference type="Proteomes" id="UP000290289">
    <property type="component" value="Chromosome 7"/>
</dbReference>
<dbReference type="Gene3D" id="3.80.10.10">
    <property type="entry name" value="Ribonuclease Inhibitor"/>
    <property type="match status" value="1"/>
</dbReference>
<dbReference type="PANTHER" id="PTHR36766:SF40">
    <property type="entry name" value="DISEASE RESISTANCE PROTEIN RGA3"/>
    <property type="match status" value="1"/>
</dbReference>
<gene>
    <name evidence="3" type="ORF">DVH24_013573</name>
</gene>
<keyword evidence="2" id="KW-0732">Signal</keyword>
<accession>A0A498JDU6</accession>
<evidence type="ECO:0000313" key="3">
    <source>
        <dbReference type="EMBL" id="RXH92997.1"/>
    </source>
</evidence>
<dbReference type="InterPro" id="IPR032675">
    <property type="entry name" value="LRR_dom_sf"/>
</dbReference>
<organism evidence="3 4">
    <name type="scientific">Malus domestica</name>
    <name type="common">Apple</name>
    <name type="synonym">Pyrus malus</name>
    <dbReference type="NCBI Taxonomy" id="3750"/>
    <lineage>
        <taxon>Eukaryota</taxon>
        <taxon>Viridiplantae</taxon>
        <taxon>Streptophyta</taxon>
        <taxon>Embryophyta</taxon>
        <taxon>Tracheophyta</taxon>
        <taxon>Spermatophyta</taxon>
        <taxon>Magnoliopsida</taxon>
        <taxon>eudicotyledons</taxon>
        <taxon>Gunneridae</taxon>
        <taxon>Pentapetalae</taxon>
        <taxon>rosids</taxon>
        <taxon>fabids</taxon>
        <taxon>Rosales</taxon>
        <taxon>Rosaceae</taxon>
        <taxon>Amygdaloideae</taxon>
        <taxon>Maleae</taxon>
        <taxon>Malus</taxon>
    </lineage>
</organism>
<dbReference type="EMBL" id="RDQH01000333">
    <property type="protein sequence ID" value="RXH92997.1"/>
    <property type="molecule type" value="Genomic_DNA"/>
</dbReference>
<dbReference type="SUPFAM" id="SSF52058">
    <property type="entry name" value="L domain-like"/>
    <property type="match status" value="1"/>
</dbReference>
<feature type="signal peptide" evidence="2">
    <location>
        <begin position="1"/>
        <end position="19"/>
    </location>
</feature>
<protein>
    <submittedName>
        <fullName evidence="3">Uncharacterized protein</fullName>
    </submittedName>
</protein>
<feature type="chain" id="PRO_5019794408" evidence="2">
    <location>
        <begin position="20"/>
        <end position="298"/>
    </location>
</feature>
<evidence type="ECO:0000313" key="4">
    <source>
        <dbReference type="Proteomes" id="UP000290289"/>
    </source>
</evidence>
<comment type="caution">
    <text evidence="3">The sequence shown here is derived from an EMBL/GenBank/DDBJ whole genome shotgun (WGS) entry which is preliminary data.</text>
</comment>
<evidence type="ECO:0000256" key="1">
    <source>
        <dbReference type="ARBA" id="ARBA00022821"/>
    </source>
</evidence>
<keyword evidence="1" id="KW-0611">Plant defense</keyword>
<reference evidence="3 4" key="1">
    <citation type="submission" date="2018-10" db="EMBL/GenBank/DDBJ databases">
        <title>A high-quality apple genome assembly.</title>
        <authorList>
            <person name="Hu J."/>
        </authorList>
    </citation>
    <scope>NUCLEOTIDE SEQUENCE [LARGE SCALE GENOMIC DNA]</scope>
    <source>
        <strain evidence="4">cv. HFTH1</strain>
        <tissue evidence="3">Young leaf</tissue>
    </source>
</reference>
<evidence type="ECO:0000256" key="2">
    <source>
        <dbReference type="SAM" id="SignalP"/>
    </source>
</evidence>
<sequence length="298" mass="34009">MVVLLIIFCLRGLMVSCVGGHICVDSPSKQGKETTLDQSESVNYFNPGKQDELMETCNAAEMVLLLWMRMMPRARLQEGVTGSRNTALRPERLILSFPYLRAPLAAEDVGNILKFSQISYRSLGIDNMKLLPKHMHTCTTLQKLSTWDLPNLVSFGERDCEKLRPSVEKWGLQRLVSLRRFQISSKDVLKTLLKEQLLLTALHTLAISYLSSLKSLDRNGLQHLTSLQKLYIGRCDSLDFLPKQGFLASISFLNITRCPSVKKRYENKKGKEWRKIAHIPCMKIDDEDNIIQKQHVFA</sequence>
<proteinExistence type="predicted"/>
<keyword evidence="4" id="KW-1185">Reference proteome</keyword>
<dbReference type="AlphaFoldDB" id="A0A498JDU6"/>